<sequence>MDVNCIKKFDDKKFINDQYDPEQPFVIEWRDSARKPLGGWLLYEAHIIAISASISVLEKKMSIIDGFQSPDRTINPKSLSIDESSTPKMSNKKQLKTSEIIHINLKNDDKQRTRRENIERIVHTIKQTVNLEKEYDEKISSDRDSKDEIEERKITNKKKPIINSEQENDNKISCDEDIDEKNNNSIIEQSINLEQEYDEQILSDQHFNNNIDKSKIIKQNEPSNKLKTNEDVNVSNKRKSNKEYVTKEDLKNFAADLLTQLGINPRKKYKTSDSTDENSKTDSNIKLKVLESKDKEHQLEIPYNKWKTAKTKSTCTSMTWSLVLAAFDQKTLIASNYHGGASKKISNDKNQIKLKRVDENIILIIKDNTGDDDPAARLEQEELEQRLSGESTVPVADNPAQFCS</sequence>
<feature type="compositionally biased region" description="Polar residues" evidence="1">
    <location>
        <begin position="74"/>
        <end position="89"/>
    </location>
</feature>
<reference evidence="2 3" key="1">
    <citation type="submission" date="2020-08" db="EMBL/GenBank/DDBJ databases">
        <title>Aphidius gifuensis genome sequencing and assembly.</title>
        <authorList>
            <person name="Du Z."/>
        </authorList>
    </citation>
    <scope>NUCLEOTIDE SEQUENCE [LARGE SCALE GENOMIC DNA]</scope>
    <source>
        <strain evidence="2">YNYX2018</strain>
        <tissue evidence="2">Adults</tissue>
    </source>
</reference>
<evidence type="ECO:0000313" key="2">
    <source>
        <dbReference type="EMBL" id="KAF7996072.1"/>
    </source>
</evidence>
<proteinExistence type="predicted"/>
<gene>
    <name evidence="2" type="ORF">HCN44_009908</name>
</gene>
<feature type="region of interest" description="Disordered" evidence="1">
    <location>
        <begin position="384"/>
        <end position="404"/>
    </location>
</feature>
<dbReference type="AlphaFoldDB" id="A0A834Y1T7"/>
<comment type="caution">
    <text evidence="2">The sequence shown here is derived from an EMBL/GenBank/DDBJ whole genome shotgun (WGS) entry which is preliminary data.</text>
</comment>
<name>A0A834Y1T7_APHGI</name>
<evidence type="ECO:0000313" key="3">
    <source>
        <dbReference type="Proteomes" id="UP000639338"/>
    </source>
</evidence>
<dbReference type="EMBL" id="JACMRX010000002">
    <property type="protein sequence ID" value="KAF7996072.1"/>
    <property type="molecule type" value="Genomic_DNA"/>
</dbReference>
<protein>
    <submittedName>
        <fullName evidence="2">Uncharacterized protein</fullName>
    </submittedName>
</protein>
<keyword evidence="3" id="KW-1185">Reference proteome</keyword>
<dbReference type="OrthoDB" id="7612378at2759"/>
<feature type="region of interest" description="Disordered" evidence="1">
    <location>
        <begin position="74"/>
        <end position="94"/>
    </location>
</feature>
<accession>A0A834Y1T7</accession>
<dbReference type="Proteomes" id="UP000639338">
    <property type="component" value="Unassembled WGS sequence"/>
</dbReference>
<evidence type="ECO:0000256" key="1">
    <source>
        <dbReference type="SAM" id="MobiDB-lite"/>
    </source>
</evidence>
<organism evidence="2 3">
    <name type="scientific">Aphidius gifuensis</name>
    <name type="common">Parasitoid wasp</name>
    <dbReference type="NCBI Taxonomy" id="684658"/>
    <lineage>
        <taxon>Eukaryota</taxon>
        <taxon>Metazoa</taxon>
        <taxon>Ecdysozoa</taxon>
        <taxon>Arthropoda</taxon>
        <taxon>Hexapoda</taxon>
        <taxon>Insecta</taxon>
        <taxon>Pterygota</taxon>
        <taxon>Neoptera</taxon>
        <taxon>Endopterygota</taxon>
        <taxon>Hymenoptera</taxon>
        <taxon>Apocrita</taxon>
        <taxon>Ichneumonoidea</taxon>
        <taxon>Braconidae</taxon>
        <taxon>Aphidiinae</taxon>
        <taxon>Aphidius</taxon>
    </lineage>
</organism>